<dbReference type="PANTHER" id="PTHR45228:SF1">
    <property type="entry name" value="CYCLIC DI-GMP PHOSPHODIESTERASE TM_0186"/>
    <property type="match status" value="1"/>
</dbReference>
<accession>A0AAX2LUU7</accession>
<dbReference type="EMBL" id="UHIP01000002">
    <property type="protein sequence ID" value="SUQ27013.1"/>
    <property type="molecule type" value="Genomic_DNA"/>
</dbReference>
<dbReference type="Pfam" id="PF13487">
    <property type="entry name" value="HD_5"/>
    <property type="match status" value="1"/>
</dbReference>
<dbReference type="GO" id="GO:0071111">
    <property type="term" value="F:cyclic-guanylate-specific phosphodiesterase activity"/>
    <property type="evidence" value="ECO:0007669"/>
    <property type="project" value="UniProtKB-EC"/>
</dbReference>
<dbReference type="InterPro" id="IPR003607">
    <property type="entry name" value="HD/PDEase_dom"/>
</dbReference>
<dbReference type="CDD" id="cd00077">
    <property type="entry name" value="HDc"/>
    <property type="match status" value="1"/>
</dbReference>
<reference evidence="3 5" key="3">
    <citation type="submission" date="2018-06" db="EMBL/GenBank/DDBJ databases">
        <authorList>
            <consortium name="Pathogen Informatics"/>
            <person name="Doyle S."/>
        </authorList>
    </citation>
    <scope>NUCLEOTIDE SEQUENCE [LARGE SCALE GENOMIC DNA]</scope>
    <source>
        <strain evidence="3 5">NCTC11327</strain>
    </source>
</reference>
<dbReference type="SUPFAM" id="SSF46458">
    <property type="entry name" value="Globin-like"/>
    <property type="match status" value="1"/>
</dbReference>
<dbReference type="KEGG" id="vfl:AL536_01530"/>
<protein>
    <submittedName>
        <fullName evidence="2">HD domain-containing protein</fullName>
    </submittedName>
    <submittedName>
        <fullName evidence="3">Response regulator receiver modulated metal dependent phosphohydrolase</fullName>
        <ecNumber evidence="3">3.1.4.52</ecNumber>
    </submittedName>
</protein>
<dbReference type="SMART" id="SM00471">
    <property type="entry name" value="HDc"/>
    <property type="match status" value="1"/>
</dbReference>
<organism evidence="3 5">
    <name type="scientific">Vibrio fluvialis</name>
    <dbReference type="NCBI Taxonomy" id="676"/>
    <lineage>
        <taxon>Bacteria</taxon>
        <taxon>Pseudomonadati</taxon>
        <taxon>Pseudomonadota</taxon>
        <taxon>Gammaproteobacteria</taxon>
        <taxon>Vibrionales</taxon>
        <taxon>Vibrionaceae</taxon>
        <taxon>Vibrio</taxon>
    </lineage>
</organism>
<dbReference type="Gene3D" id="1.10.3210.10">
    <property type="entry name" value="Hypothetical protein af1432"/>
    <property type="match status" value="1"/>
</dbReference>
<proteinExistence type="predicted"/>
<keyword evidence="4" id="KW-1185">Reference proteome</keyword>
<dbReference type="EMBL" id="CP014034">
    <property type="protein sequence ID" value="AMF92190.1"/>
    <property type="molecule type" value="Genomic_DNA"/>
</dbReference>
<dbReference type="Proteomes" id="UP000057088">
    <property type="component" value="Chromosome 1"/>
</dbReference>
<dbReference type="SUPFAM" id="SSF109604">
    <property type="entry name" value="HD-domain/PDEase-like"/>
    <property type="match status" value="1"/>
</dbReference>
<evidence type="ECO:0000313" key="3">
    <source>
        <dbReference type="EMBL" id="SUQ27013.1"/>
    </source>
</evidence>
<dbReference type="InterPro" id="IPR044398">
    <property type="entry name" value="Globin-sensor_dom"/>
</dbReference>
<feature type="domain" description="HD-GYP" evidence="1">
    <location>
        <begin position="169"/>
        <end position="366"/>
    </location>
</feature>
<evidence type="ECO:0000259" key="1">
    <source>
        <dbReference type="PROSITE" id="PS51832"/>
    </source>
</evidence>
<evidence type="ECO:0000313" key="4">
    <source>
        <dbReference type="Proteomes" id="UP000057088"/>
    </source>
</evidence>
<dbReference type="GO" id="GO:0020037">
    <property type="term" value="F:heme binding"/>
    <property type="evidence" value="ECO:0007669"/>
    <property type="project" value="InterPro"/>
</dbReference>
<dbReference type="Gene3D" id="1.10.490.10">
    <property type="entry name" value="Globins"/>
    <property type="match status" value="1"/>
</dbReference>
<dbReference type="PROSITE" id="PS51832">
    <property type="entry name" value="HD_GYP"/>
    <property type="match status" value="1"/>
</dbReference>
<dbReference type="Proteomes" id="UP000254626">
    <property type="component" value="Unassembled WGS sequence"/>
</dbReference>
<dbReference type="PANTHER" id="PTHR45228">
    <property type="entry name" value="CYCLIC DI-GMP PHOSPHODIESTERASE TM_0186-RELATED"/>
    <property type="match status" value="1"/>
</dbReference>
<evidence type="ECO:0000313" key="5">
    <source>
        <dbReference type="Proteomes" id="UP000254626"/>
    </source>
</evidence>
<dbReference type="InterPro" id="IPR012292">
    <property type="entry name" value="Globin/Proto"/>
</dbReference>
<dbReference type="AlphaFoldDB" id="A0AAX2LUU7"/>
<reference evidence="4" key="1">
    <citation type="submission" date="2015-12" db="EMBL/GenBank/DDBJ databases">
        <title>FDA dAtabase for Regulatory Grade micrObial Sequences (FDA-ARGOS): Supporting development and validation of Infectious Disease Dx tests.</title>
        <authorList>
            <person name="Hoffmann M."/>
            <person name="Allard M."/>
            <person name="Evans P."/>
            <person name="Brown E."/>
            <person name="Tallon L.J."/>
            <person name="Sadzewicz L."/>
            <person name="Sengamalay N."/>
            <person name="Ott S."/>
            <person name="Godinez A."/>
            <person name="Nagaraj S."/>
            <person name="Vyas G."/>
            <person name="Aluvathingal J."/>
            <person name="Nadendla S."/>
            <person name="Geyer C."/>
            <person name="Sichtig H."/>
        </authorList>
    </citation>
    <scope>NUCLEOTIDE SEQUENCE [LARGE SCALE GENOMIC DNA]</scope>
    <source>
        <strain evidence="4">ATCC 33809</strain>
    </source>
</reference>
<reference evidence="2" key="2">
    <citation type="submission" date="2018-01" db="EMBL/GenBank/DDBJ databases">
        <title>FDA dAtabase for Regulatory Grade micrObial Sequences (FDA-ARGOS): Supporting development and validation of Infectious Disease Dx tests.</title>
        <authorList>
            <person name="Hoffmann M."/>
            <person name="Allard M."/>
            <person name="Evans P."/>
            <person name="Brown E."/>
            <person name="Tallon L."/>
            <person name="Sadzewicz L."/>
            <person name="Sengamalay N."/>
            <person name="Ott S."/>
            <person name="Godinez A."/>
            <person name="Nagaraj S."/>
            <person name="Vyas G."/>
            <person name="Aluvathingal J."/>
            <person name="Nadendla S."/>
            <person name="Geyer C."/>
            <person name="Sichtig H."/>
        </authorList>
    </citation>
    <scope>NUCLEOTIDE SEQUENCE</scope>
    <source>
        <strain evidence="2">ATCC 33809</strain>
    </source>
</reference>
<sequence length="375" mass="43014">METAFSSEPESVIRRWASYLVIDQQTLNTLREFYWVMEQNIDDILSHVYAHLSSNRETAHFYQDEQSVKRAKAHQREHMMRYVFRGNFGAEYYNATNRIGKTHHKLGIDFKIYSGAYCIVLSQLAGVVYKVLAPEIGNVQRYMTALNRVIFMDMGLATSVYYDTACLELEELAHELNFALAKAGEFRDNETGEHIKRISRMSFELAKAAGQEPHWCKMIQIASPLHDVGKIGVPDDILLKPGKLDEQEWNVMQQHPAMGGVIIPDNKSELIRMARRISLTHHEKWDGSGYPAGLKGEEIPLEGRIVAICDVFDALLSTRPYKRPWSMEEVGTYLRDNRGKHFDPQLLDIFIENLANMQLIRCQFEDAVSPEIVAD</sequence>
<evidence type="ECO:0000313" key="2">
    <source>
        <dbReference type="EMBL" id="AMF92190.1"/>
    </source>
</evidence>
<keyword evidence="3" id="KW-0378">Hydrolase</keyword>
<dbReference type="GO" id="GO:0019825">
    <property type="term" value="F:oxygen binding"/>
    <property type="evidence" value="ECO:0007669"/>
    <property type="project" value="InterPro"/>
</dbReference>
<dbReference type="RefSeq" id="WP_061055410.1">
    <property type="nucleotide sequence ID" value="NZ_CABLBX010000004.1"/>
</dbReference>
<name>A0AAX2LUU7_VIBFL</name>
<dbReference type="InterPro" id="IPR009050">
    <property type="entry name" value="Globin-like_sf"/>
</dbReference>
<dbReference type="InterPro" id="IPR037522">
    <property type="entry name" value="HD_GYP_dom"/>
</dbReference>
<dbReference type="EC" id="3.1.4.52" evidence="3"/>
<dbReference type="CDD" id="cd01068">
    <property type="entry name" value="globin_sensor"/>
    <property type="match status" value="1"/>
</dbReference>
<dbReference type="GeneID" id="29384387"/>
<dbReference type="Pfam" id="PF11563">
    <property type="entry name" value="Protoglobin"/>
    <property type="match status" value="1"/>
</dbReference>
<dbReference type="InterPro" id="IPR039379">
    <property type="entry name" value="Protoglobin_sensor_dom"/>
</dbReference>
<gene>
    <name evidence="3" type="primary">rpfG_7</name>
    <name evidence="2" type="ORF">AL536_01530</name>
    <name evidence="3" type="ORF">NCTC11327_03881</name>
</gene>
<dbReference type="InterPro" id="IPR052020">
    <property type="entry name" value="Cyclic_di-GMP/3'3'-cGAMP_PDE"/>
</dbReference>